<evidence type="ECO:0000256" key="2">
    <source>
        <dbReference type="SAM" id="Coils"/>
    </source>
</evidence>
<keyword evidence="1" id="KW-0802">TPR repeat</keyword>
<dbReference type="SUPFAM" id="SSF48452">
    <property type="entry name" value="TPR-like"/>
    <property type="match status" value="1"/>
</dbReference>
<comment type="caution">
    <text evidence="4">The sequence shown here is derived from an EMBL/GenBank/DDBJ whole genome shotgun (WGS) entry which is preliminary data.</text>
</comment>
<dbReference type="SMART" id="SM00028">
    <property type="entry name" value="TPR"/>
    <property type="match status" value="2"/>
</dbReference>
<accession>A0A5C8ZAL1</accession>
<gene>
    <name evidence="4" type="ORF">FME95_08045</name>
</gene>
<feature type="coiled-coil region" evidence="2">
    <location>
        <begin position="116"/>
        <end position="150"/>
    </location>
</feature>
<keyword evidence="3" id="KW-0472">Membrane</keyword>
<feature type="repeat" description="TPR" evidence="1">
    <location>
        <begin position="222"/>
        <end position="255"/>
    </location>
</feature>
<feature type="transmembrane region" description="Helical" evidence="3">
    <location>
        <begin position="84"/>
        <end position="104"/>
    </location>
</feature>
<dbReference type="Proteomes" id="UP000321764">
    <property type="component" value="Unassembled WGS sequence"/>
</dbReference>
<keyword evidence="2" id="KW-0175">Coiled coil</keyword>
<dbReference type="EMBL" id="VKAD01000001">
    <property type="protein sequence ID" value="TXR54474.1"/>
    <property type="molecule type" value="Genomic_DNA"/>
</dbReference>
<dbReference type="InterPro" id="IPR019734">
    <property type="entry name" value="TPR_rpt"/>
</dbReference>
<dbReference type="RefSeq" id="WP_147713872.1">
    <property type="nucleotide sequence ID" value="NZ_VKAD01000001.1"/>
</dbReference>
<dbReference type="PROSITE" id="PS50005">
    <property type="entry name" value="TPR"/>
    <property type="match status" value="1"/>
</dbReference>
<organism evidence="4 5">
    <name type="scientific">Reinekea thalattae</name>
    <dbReference type="NCBI Taxonomy" id="2593301"/>
    <lineage>
        <taxon>Bacteria</taxon>
        <taxon>Pseudomonadati</taxon>
        <taxon>Pseudomonadota</taxon>
        <taxon>Gammaproteobacteria</taxon>
        <taxon>Oceanospirillales</taxon>
        <taxon>Saccharospirillaceae</taxon>
        <taxon>Reinekea</taxon>
    </lineage>
</organism>
<dbReference type="NCBIfam" id="NF047558">
    <property type="entry name" value="TPR_END_plus"/>
    <property type="match status" value="1"/>
</dbReference>
<reference evidence="4 5" key="1">
    <citation type="submission" date="2019-07" db="EMBL/GenBank/DDBJ databases">
        <title>Reinekea sp. strain SSH23 genome sequencing and assembly.</title>
        <authorList>
            <person name="Kim I."/>
        </authorList>
    </citation>
    <scope>NUCLEOTIDE SEQUENCE [LARGE SCALE GENOMIC DNA]</scope>
    <source>
        <strain evidence="4 5">SSH23</strain>
    </source>
</reference>
<dbReference type="Gene3D" id="1.25.40.10">
    <property type="entry name" value="Tetratricopeptide repeat domain"/>
    <property type="match status" value="1"/>
</dbReference>
<keyword evidence="3" id="KW-1133">Transmembrane helix</keyword>
<evidence type="ECO:0000256" key="3">
    <source>
        <dbReference type="SAM" id="Phobius"/>
    </source>
</evidence>
<dbReference type="Pfam" id="PF13431">
    <property type="entry name" value="TPR_17"/>
    <property type="match status" value="1"/>
</dbReference>
<sequence length="283" mass="32417">MSFALAADDDVSGQAYDDQAVELAVDELDEAMYSPFIERYILDDLRSLRVQMAEQRNDLQQQILDREHQSVDRAVTYATDTVTYFFYLVAAASSILVAVGWTSIRDIKERVHSFANTEISKLIEEYESRLQSLENQLRAKSVDIAANKEDLETAKEVQSLWLRAQQELTPSSKIVTYDQILSVSPEDTEALTYKADAVLELSEPLWAINLCNQALDIDQENSHAHYQLGCAYTLLDQYDDAVKSLIRSVEINASYREEIFEDEILQPLHNYQPFKDYFEDVES</sequence>
<name>A0A5C8ZAL1_9GAMM</name>
<evidence type="ECO:0000313" key="5">
    <source>
        <dbReference type="Proteomes" id="UP000321764"/>
    </source>
</evidence>
<evidence type="ECO:0000256" key="1">
    <source>
        <dbReference type="PROSITE-ProRule" id="PRU00339"/>
    </source>
</evidence>
<protein>
    <submittedName>
        <fullName evidence="4">Uncharacterized protein</fullName>
    </submittedName>
</protein>
<dbReference type="AlphaFoldDB" id="A0A5C8ZAL1"/>
<dbReference type="OrthoDB" id="9792573at2"/>
<evidence type="ECO:0000313" key="4">
    <source>
        <dbReference type="EMBL" id="TXR54474.1"/>
    </source>
</evidence>
<proteinExistence type="predicted"/>
<dbReference type="InterPro" id="IPR011990">
    <property type="entry name" value="TPR-like_helical_dom_sf"/>
</dbReference>
<keyword evidence="3" id="KW-0812">Transmembrane</keyword>
<keyword evidence="5" id="KW-1185">Reference proteome</keyword>